<evidence type="ECO:0000256" key="1">
    <source>
        <dbReference type="ARBA" id="ARBA00007074"/>
    </source>
</evidence>
<dbReference type="PROSITE" id="PS51935">
    <property type="entry name" value="NLPC_P60"/>
    <property type="match status" value="1"/>
</dbReference>
<gene>
    <name evidence="8" type="primary">LOC106062948</name>
</gene>
<dbReference type="PANTHER" id="PTHR47664:SF1">
    <property type="entry name" value="CHROMOSOME UNDETERMINED SCAFFOLD_14, WHOLE GENOME SHOTGUN SEQUENCE"/>
    <property type="match status" value="1"/>
</dbReference>
<accession>A0A9W2YLB2</accession>
<dbReference type="PROSITE" id="PS51221">
    <property type="entry name" value="TTL"/>
    <property type="match status" value="1"/>
</dbReference>
<keyword evidence="2" id="KW-0645">Protease</keyword>
<feature type="region of interest" description="Disordered" evidence="5">
    <location>
        <begin position="1704"/>
        <end position="1758"/>
    </location>
</feature>
<feature type="region of interest" description="Disordered" evidence="5">
    <location>
        <begin position="1470"/>
        <end position="1497"/>
    </location>
</feature>
<dbReference type="Gene3D" id="3.90.1720.10">
    <property type="entry name" value="endopeptidase domain like (from Nostoc punctiforme)"/>
    <property type="match status" value="1"/>
</dbReference>
<evidence type="ECO:0000313" key="8">
    <source>
        <dbReference type="RefSeq" id="XP_055863451.1"/>
    </source>
</evidence>
<feature type="domain" description="NlpC/P60" evidence="6">
    <location>
        <begin position="159"/>
        <end position="304"/>
    </location>
</feature>
<dbReference type="PANTHER" id="PTHR47664">
    <property type="entry name" value="NLPC_P60 DOMAIN-CONTAINING PROTEIN"/>
    <property type="match status" value="1"/>
</dbReference>
<dbReference type="OrthoDB" id="202825at2759"/>
<feature type="region of interest" description="Disordered" evidence="5">
    <location>
        <begin position="1572"/>
        <end position="1593"/>
    </location>
</feature>
<feature type="compositionally biased region" description="Low complexity" evidence="5">
    <location>
        <begin position="1482"/>
        <end position="1494"/>
    </location>
</feature>
<feature type="compositionally biased region" description="Polar residues" evidence="5">
    <location>
        <begin position="1892"/>
        <end position="1916"/>
    </location>
</feature>
<feature type="compositionally biased region" description="Polar residues" evidence="5">
    <location>
        <begin position="1580"/>
        <end position="1593"/>
    </location>
</feature>
<feature type="compositionally biased region" description="Polar residues" evidence="5">
    <location>
        <begin position="896"/>
        <end position="911"/>
    </location>
</feature>
<evidence type="ECO:0000256" key="2">
    <source>
        <dbReference type="ARBA" id="ARBA00022670"/>
    </source>
</evidence>
<reference evidence="8" key="1">
    <citation type="submission" date="2025-08" db="UniProtKB">
        <authorList>
            <consortium name="RefSeq"/>
        </authorList>
    </citation>
    <scope>IDENTIFICATION</scope>
</reference>
<protein>
    <submittedName>
        <fullName evidence="8">Uncharacterized protein LOC106062948 isoform X1</fullName>
    </submittedName>
</protein>
<feature type="compositionally biased region" description="Low complexity" evidence="5">
    <location>
        <begin position="1795"/>
        <end position="1809"/>
    </location>
</feature>
<keyword evidence="3" id="KW-0378">Hydrolase</keyword>
<dbReference type="InterPro" id="IPR038765">
    <property type="entry name" value="Papain-like_cys_pep_sf"/>
</dbReference>
<dbReference type="Proteomes" id="UP001165740">
    <property type="component" value="Chromosome 13"/>
</dbReference>
<evidence type="ECO:0000259" key="6">
    <source>
        <dbReference type="PROSITE" id="PS51935"/>
    </source>
</evidence>
<dbReference type="Pfam" id="PF03133">
    <property type="entry name" value="TTL"/>
    <property type="match status" value="1"/>
</dbReference>
<evidence type="ECO:0000313" key="7">
    <source>
        <dbReference type="Proteomes" id="UP001165740"/>
    </source>
</evidence>
<name>A0A9W2YLB2_BIOGL</name>
<feature type="compositionally biased region" description="Polar residues" evidence="5">
    <location>
        <begin position="2417"/>
        <end position="2428"/>
    </location>
</feature>
<dbReference type="SUPFAM" id="SSF56059">
    <property type="entry name" value="Glutathione synthetase ATP-binding domain-like"/>
    <property type="match status" value="1"/>
</dbReference>
<dbReference type="InterPro" id="IPR004344">
    <property type="entry name" value="TTL/TTLL_fam"/>
</dbReference>
<feature type="compositionally biased region" description="Basic and acidic residues" evidence="5">
    <location>
        <begin position="1623"/>
        <end position="1645"/>
    </location>
</feature>
<sequence>MADNNETPLGISAIADCSSHASASKVYLNENTRSSTTKIDRSNHTTSGTLILDASSLDTSSIRPRSSCQDASKNNNTEILSHFPCHSDEANRTTVINNNSLKCPVAFEVQAEKQLKPKQKRNLQESFLHFMKKKKNLLKQERRHTATSQGRNVNQERLDELRAQVIERAKSYIGVPYGRKYWSPDSPEYKSPFFLDCCGLVRRVIRDLQNELGFRLGPGNQAYMYDTLPNTLCADQMKPGDLVFMTGIYINPKSKKQYHNMVHVEIWLGDGQKTIGSRWNSGKVDIFDSYKFQPKSFHSEEYIFKSVDTWLMGECHSFCPEHSWQRPVYNPSARSIFNIDDSTIDEKANDDDDDSETEACSDSPVPQLCLVTSSLVEQETVAASENANVCAMVSRPVNPMPGLTTPTPILGSDSDYCLRCLSQVSTKETGQEKKSQDVNLLKEGIQVSESLEGRSKLNATFVLSQCKCPDDVISSLKCEDGLPSGIQESVLDKSVTCLEDSVYTSKGIQYPSLSSCNDEDSVITSKGIQHPSVSSCPDEDSVITSKGIQHPSVSSCPNEDSVITSKGLQHPNVSSCSDEGTNLNCLAAQSTLPPGSIASQHKNDIPGLVDSPQNIDALGHLGSLLSNDVSGHLGPPFNTDVSGHLGPPFNTDVSGHLRSPLNIEMAKSPDNIEGQAQPGAPCDTNIEAPQDAGHCPNLEVPDNIKSICNNEGDNGSPYNKANTVHIESQCNVDDSCCIGISCSTETTNMLVDLGPPDKMSIPSHLGSLHVNITATNDGPGENLQNIEIVVDELTEAAQRFDHATKESSCGKGFPLNNHLTFDPTLPPSETGAIAESLNSHCVAALEELPAILTSSLSIDAGGKVERTKSSQCHETRALIGIKTSLEATKEVDGCETNENQSSSSLENQGINNRDGADQMSSGLGCQEIILIENVKMSSGLAYQQVDLVETENDKCSADLGCQIVEAENDTSSSLEYQLIDPVENDTASGLEYQLIDPIQNDTSSGLEYQLIDPIQNDTSSGLEYQLIDPVENDSASGLEYQLIEPIQNDTTSGLEYQLIDPVENDTASGLEYQLIDPIHNDTSSGLEYPLKDPVENDKSSGLEYQLIDPVENDTASGLKAPSIISIVKCDVGEESTQSPHHICVLDTSETVSSQGSLLVFGESHACNNSKTFFIEQRPTENLNTAELNGDNHEVPSTMRSTQTNDVIKNRGSSRENLNFSFQCEISGLTKALPTNNIDLVTTKHIPFRTRYLQNHRGPPSLGRNVCSRFINHFISRLSGWLVMPDCAVRQTSPTDDMVNIVACPDLLCARKTLGSVDLNRSLLDRSGHRELKVTGRQVSPSPVTMGAVADRAMSTVALCKLYVTWFGHKMLCFVQMVVRKAWSSIYFWMLTCRILACRFGHDRKRNDIALDREMKAIEGNTFTVGLGRKKAGRHRVSAVEKKRAGETILEHRKPVAADRNLPTSVGCHRHRSGREGCGHSGSLPALSNANNNSSKVHEQGNIYQVDMMRMRLGDPTNGVSNHVARVKDSLPPLFVSNRNTQSTKQLSSKKLIHLGNLPVLSNASSARELLTSDEAEPLSASRSEGQGPGNTNVLCGSVHHHGYIPCVRTDLRDFPSSSTNDASEAKNNDARKDSNGLTSGEERSLQKGVVQESSGLAKQPVLGARHPCLIDHLSEVVIGGAAEYHYNELLKKVKPPSLLKDVVRGGRAHATHDATSCDNEEEEDSDSETDSETEDEDEENFDDEEEQDPSNNYLPPWILRTHQPGMCLELYDNKDNLSSIEAGEDLDDNEEGSKKSLSPTSISQSTPSINRAKISGKGTGIIHKSSAQVRKAAQGKGEGADGGESSSSSKSASESKKEKTSEQGEGAGDDSVGKGSDDSSGGGGKKGVKNNKAPSCTLPTNMQPTFYVSGGNNSILKKSRHRNPKSQKSSPRHKLKPLTSSLFKKEYLKRKQMHQKARDLLHACQKTPPTLNETNSAPEALMFPRMHVYACPDRRPMFYISRGNNNHLVEGPLLELGWKKTTDKHDERYRLKWVENRCRINYIAFREGEQLVNHIPNCKLLTNKLGLLCSLQEYERVTLLTKGRLPRLKMVDFVPETYKLDERTDREKFLNDYKDGETWICKPTSLNQGKGIFLLRSREEINQLLSEREAKSSWTRQVQMRIVQRYIHNPLLIDGRKFDIRAYMFIASTVPFLVLFHKGYVRLSCQKYSQDDPNLTTHLTNQFVQKKDPSYKDNKEDTAWTMDKLNEYVNENIAKERNMEKDWVFGGLTKQMQRITLHCFNSVKHKLQCKIGYFDLYGMDFMVDADLKVWLIEINANPALWTNCQALKEAIPCVVRDGLYLAIECFDKSRKGQSLLPLNSLGGYNVLYCGSSPFSGQRQARSVSPFKDSLDICRPTGTSPVPGQRKPSPPRSVAKGGNNNSPYNSTLNPKPEKKSSTLPTINIGANVSSVPARPGLVGGAYHSTSKKQQSLPQQQISRVSLVGIVSGEENKIRMTHANVSSSESKEDVYNRGS</sequence>
<feature type="region of interest" description="Disordered" evidence="5">
    <location>
        <begin position="2383"/>
        <end position="2439"/>
    </location>
</feature>
<evidence type="ECO:0000256" key="4">
    <source>
        <dbReference type="ARBA" id="ARBA00022807"/>
    </source>
</evidence>
<dbReference type="Gene3D" id="3.30.470.20">
    <property type="entry name" value="ATP-grasp fold, B domain"/>
    <property type="match status" value="1"/>
</dbReference>
<keyword evidence="4" id="KW-0788">Thiol protease</keyword>
<dbReference type="SUPFAM" id="SSF54001">
    <property type="entry name" value="Cysteine proteinases"/>
    <property type="match status" value="1"/>
</dbReference>
<proteinExistence type="inferred from homology"/>
<comment type="similarity">
    <text evidence="1">Belongs to the peptidase C40 family.</text>
</comment>
<dbReference type="GO" id="GO:0008234">
    <property type="term" value="F:cysteine-type peptidase activity"/>
    <property type="evidence" value="ECO:0007669"/>
    <property type="project" value="UniProtKB-KW"/>
</dbReference>
<feature type="region of interest" description="Disordered" evidence="5">
    <location>
        <begin position="1783"/>
        <end position="1938"/>
    </location>
</feature>
<feature type="compositionally biased region" description="Basic residues" evidence="5">
    <location>
        <begin position="1917"/>
        <end position="1936"/>
    </location>
</feature>
<evidence type="ECO:0000256" key="5">
    <source>
        <dbReference type="SAM" id="MobiDB-lite"/>
    </source>
</evidence>
<feature type="compositionally biased region" description="Basic and acidic residues" evidence="5">
    <location>
        <begin position="1853"/>
        <end position="1862"/>
    </location>
</feature>
<evidence type="ECO:0000256" key="3">
    <source>
        <dbReference type="ARBA" id="ARBA00022801"/>
    </source>
</evidence>
<dbReference type="GO" id="GO:0006508">
    <property type="term" value="P:proteolysis"/>
    <property type="evidence" value="ECO:0007669"/>
    <property type="project" value="UniProtKB-KW"/>
</dbReference>
<keyword evidence="7" id="KW-1185">Reference proteome</keyword>
<dbReference type="GeneID" id="106062948"/>
<feature type="compositionally biased region" description="Low complexity" evidence="5">
    <location>
        <begin position="1843"/>
        <end position="1852"/>
    </location>
</feature>
<feature type="region of interest" description="Disordered" evidence="5">
    <location>
        <begin position="342"/>
        <end position="362"/>
    </location>
</feature>
<feature type="compositionally biased region" description="Acidic residues" evidence="5">
    <location>
        <begin position="1718"/>
        <end position="1748"/>
    </location>
</feature>
<dbReference type="InterPro" id="IPR000064">
    <property type="entry name" value="NLP_P60_dom"/>
</dbReference>
<organism evidence="7 8">
    <name type="scientific">Biomphalaria glabrata</name>
    <name type="common">Bloodfluke planorb</name>
    <name type="synonym">Freshwater snail</name>
    <dbReference type="NCBI Taxonomy" id="6526"/>
    <lineage>
        <taxon>Eukaryota</taxon>
        <taxon>Metazoa</taxon>
        <taxon>Spiralia</taxon>
        <taxon>Lophotrochozoa</taxon>
        <taxon>Mollusca</taxon>
        <taxon>Gastropoda</taxon>
        <taxon>Heterobranchia</taxon>
        <taxon>Euthyneura</taxon>
        <taxon>Panpulmonata</taxon>
        <taxon>Hygrophila</taxon>
        <taxon>Lymnaeoidea</taxon>
        <taxon>Planorbidae</taxon>
        <taxon>Biomphalaria</taxon>
    </lineage>
</organism>
<feature type="region of interest" description="Disordered" evidence="5">
    <location>
        <begin position="1615"/>
        <end position="1654"/>
    </location>
</feature>
<feature type="compositionally biased region" description="Acidic residues" evidence="5">
    <location>
        <begin position="348"/>
        <end position="359"/>
    </location>
</feature>
<feature type="region of interest" description="Disordered" evidence="5">
    <location>
        <begin position="891"/>
        <end position="917"/>
    </location>
</feature>
<dbReference type="RefSeq" id="XP_055863451.1">
    <property type="nucleotide sequence ID" value="XM_056007476.1"/>
</dbReference>